<name>A0A6M3XJ03_9ZZZZ</name>
<protein>
    <submittedName>
        <fullName evidence="2">Uncharacterized protein</fullName>
    </submittedName>
</protein>
<sequence length="76" mass="9083">MTWRLTDKELAMALRGETIEHTPYQMLDPRGVAQAQARKLIQWLNDRAETLRYDHEAVLFDRSLWDALLEEVRRDE</sequence>
<evidence type="ECO:0000313" key="2">
    <source>
        <dbReference type="EMBL" id="QJH97786.1"/>
    </source>
</evidence>
<accession>A0A6M3XJ03</accession>
<gene>
    <name evidence="1" type="ORF">MM415B02084_0021</name>
    <name evidence="2" type="ORF">TM448B01083_0022</name>
</gene>
<reference evidence="2" key="1">
    <citation type="submission" date="2020-03" db="EMBL/GenBank/DDBJ databases">
        <title>The deep terrestrial virosphere.</title>
        <authorList>
            <person name="Holmfeldt K."/>
            <person name="Nilsson E."/>
            <person name="Simone D."/>
            <person name="Lopez-Fernandez M."/>
            <person name="Wu X."/>
            <person name="de Brujin I."/>
            <person name="Lundin D."/>
            <person name="Andersson A."/>
            <person name="Bertilsson S."/>
            <person name="Dopson M."/>
        </authorList>
    </citation>
    <scope>NUCLEOTIDE SEQUENCE</scope>
    <source>
        <strain evidence="1">MM415B02084</strain>
        <strain evidence="2">TM448B01083</strain>
    </source>
</reference>
<dbReference type="EMBL" id="MT142633">
    <property type="protein sequence ID" value="QJA86418.1"/>
    <property type="molecule type" value="Genomic_DNA"/>
</dbReference>
<dbReference type="EMBL" id="MT144701">
    <property type="protein sequence ID" value="QJH97786.1"/>
    <property type="molecule type" value="Genomic_DNA"/>
</dbReference>
<organism evidence="2">
    <name type="scientific">viral metagenome</name>
    <dbReference type="NCBI Taxonomy" id="1070528"/>
    <lineage>
        <taxon>unclassified sequences</taxon>
        <taxon>metagenomes</taxon>
        <taxon>organismal metagenomes</taxon>
    </lineage>
</organism>
<dbReference type="AlphaFoldDB" id="A0A6M3XJ03"/>
<evidence type="ECO:0000313" key="1">
    <source>
        <dbReference type="EMBL" id="QJA86418.1"/>
    </source>
</evidence>
<proteinExistence type="predicted"/>